<feature type="region of interest" description="Disordered" evidence="1">
    <location>
        <begin position="125"/>
        <end position="149"/>
    </location>
</feature>
<evidence type="ECO:0000313" key="2">
    <source>
        <dbReference type="EMBL" id="PMD28172.1"/>
    </source>
</evidence>
<reference evidence="2 3" key="1">
    <citation type="submission" date="2016-05" db="EMBL/GenBank/DDBJ databases">
        <title>A degradative enzymes factory behind the ericoid mycorrhizal symbiosis.</title>
        <authorList>
            <consortium name="DOE Joint Genome Institute"/>
            <person name="Martino E."/>
            <person name="Morin E."/>
            <person name="Grelet G."/>
            <person name="Kuo A."/>
            <person name="Kohler A."/>
            <person name="Daghino S."/>
            <person name="Barry K."/>
            <person name="Choi C."/>
            <person name="Cichocki N."/>
            <person name="Clum A."/>
            <person name="Copeland A."/>
            <person name="Hainaut M."/>
            <person name="Haridas S."/>
            <person name="Labutti K."/>
            <person name="Lindquist E."/>
            <person name="Lipzen A."/>
            <person name="Khouja H.-R."/>
            <person name="Murat C."/>
            <person name="Ohm R."/>
            <person name="Olson A."/>
            <person name="Spatafora J."/>
            <person name="Veneault-Fourrey C."/>
            <person name="Henrissat B."/>
            <person name="Grigoriev I."/>
            <person name="Martin F."/>
            <person name="Perotto S."/>
        </authorList>
    </citation>
    <scope>NUCLEOTIDE SEQUENCE [LARGE SCALE GENOMIC DNA]</scope>
    <source>
        <strain evidence="2 3">UAMH 7357</strain>
    </source>
</reference>
<organism evidence="2 3">
    <name type="scientific">Hyaloscypha hepaticicola</name>
    <dbReference type="NCBI Taxonomy" id="2082293"/>
    <lineage>
        <taxon>Eukaryota</taxon>
        <taxon>Fungi</taxon>
        <taxon>Dikarya</taxon>
        <taxon>Ascomycota</taxon>
        <taxon>Pezizomycotina</taxon>
        <taxon>Leotiomycetes</taxon>
        <taxon>Helotiales</taxon>
        <taxon>Hyaloscyphaceae</taxon>
        <taxon>Hyaloscypha</taxon>
    </lineage>
</organism>
<gene>
    <name evidence="2" type="ORF">NA56DRAFT_695929</name>
</gene>
<dbReference type="EMBL" id="KZ613464">
    <property type="protein sequence ID" value="PMD28172.1"/>
    <property type="molecule type" value="Genomic_DNA"/>
</dbReference>
<protein>
    <submittedName>
        <fullName evidence="2">Uncharacterized protein</fullName>
    </submittedName>
</protein>
<evidence type="ECO:0000256" key="1">
    <source>
        <dbReference type="SAM" id="MobiDB-lite"/>
    </source>
</evidence>
<dbReference type="AlphaFoldDB" id="A0A2J6QPK0"/>
<evidence type="ECO:0000313" key="3">
    <source>
        <dbReference type="Proteomes" id="UP000235672"/>
    </source>
</evidence>
<feature type="compositionally biased region" description="Polar residues" evidence="1">
    <location>
        <begin position="137"/>
        <end position="146"/>
    </location>
</feature>
<sequence length="201" mass="21654">MEAAESQRARFYARSDVSGTCFRDAMFAIAGQILCIGPMVAEIPQDPCISDKGDVVNLAQLTALAPGSLRSALHFSQSQLVYGVQDPLSNRPAPLSSSRKALRCAPLLSSLCKLAKRCVVPMSSASKHRGNEAGKQAPSQPCSSTKVHPVHRHGMNTLTTGTKLQPSRLLVFANDAKMSLPLSTRYWNLDTADSMISRTPD</sequence>
<keyword evidence="3" id="KW-1185">Reference proteome</keyword>
<accession>A0A2J6QPK0</accession>
<dbReference type="Proteomes" id="UP000235672">
    <property type="component" value="Unassembled WGS sequence"/>
</dbReference>
<name>A0A2J6QPK0_9HELO</name>
<proteinExistence type="predicted"/>